<dbReference type="KEGG" id="caqa:MICH65_0095"/>
<evidence type="ECO:0000256" key="9">
    <source>
        <dbReference type="ARBA" id="ARBA00022801"/>
    </source>
</evidence>
<dbReference type="GO" id="GO:0008955">
    <property type="term" value="F:peptidoglycan glycosyltransferase activity"/>
    <property type="evidence" value="ECO:0007669"/>
    <property type="project" value="UniProtKB-EC"/>
</dbReference>
<keyword evidence="5" id="KW-0121">Carboxypeptidase</keyword>
<organism evidence="21 22">
    <name type="scientific">Candidatus Chazhemtobacterium aquaticus</name>
    <dbReference type="NCBI Taxonomy" id="2715735"/>
    <lineage>
        <taxon>Bacteria</taxon>
        <taxon>Candidatus Chazhemtobacteraceae</taxon>
        <taxon>Candidatus Chazhemtobacterium</taxon>
    </lineage>
</organism>
<evidence type="ECO:0000256" key="1">
    <source>
        <dbReference type="ARBA" id="ARBA00004236"/>
    </source>
</evidence>
<evidence type="ECO:0000256" key="18">
    <source>
        <dbReference type="SAM" id="Phobius"/>
    </source>
</evidence>
<dbReference type="InterPro" id="IPR050396">
    <property type="entry name" value="Glycosyltr_51/Transpeptidase"/>
</dbReference>
<reference evidence="22" key="1">
    <citation type="journal article" date="2020" name="Microorganisms">
        <title>Complete Genome of a Member of a New Bacterial Lineage in the Microgenomates Group Reveals an Unusual Nucleotide Composition Disparity Between Two Strands of DNA and Limited Metabolic Potential.</title>
        <authorList>
            <person name="Kadnikov V.V."/>
            <person name="Mardanov A.V."/>
            <person name="Beletsky A.V."/>
            <person name="Karnachuk O.V."/>
            <person name="Ravin N.V."/>
        </authorList>
    </citation>
    <scope>NUCLEOTIDE SEQUENCE [LARGE SCALE GENOMIC DNA]</scope>
</reference>
<keyword evidence="18" id="KW-1133">Transmembrane helix</keyword>
<proteinExistence type="inferred from homology"/>
<dbReference type="NCBIfam" id="TIGR02074">
    <property type="entry name" value="PBP_1a_fam"/>
    <property type="match status" value="1"/>
</dbReference>
<dbReference type="GO" id="GO:0006508">
    <property type="term" value="P:proteolysis"/>
    <property type="evidence" value="ECO:0007669"/>
    <property type="project" value="UniProtKB-KW"/>
</dbReference>
<dbReference type="EC" id="2.4.1.129" evidence="21"/>
<dbReference type="EC" id="3.4.-.-" evidence="21"/>
<evidence type="ECO:0000256" key="14">
    <source>
        <dbReference type="ARBA" id="ARBA00023316"/>
    </source>
</evidence>
<comment type="similarity">
    <text evidence="2">In the C-terminal section; belongs to the transpeptidase family.</text>
</comment>
<sequence length="861" mass="95787">MRHTGQGSLINRSLYQLTHKITKYFNTLNHLSNKQHKNKLPINHNPINRVTQFLKYLGRPVFNILLLLILFSNFTITQTLNLLGLIGRATLNLPPAILNLFKHVSLPRLSKPSIPKIGLPHLPNLKLHFSQKTHHPIQFSIPQLPHLQPPHFPKLPSPRIKLRPSLLNLSVLTLIFISTFLYYWILKDLPSPRKLSNLQPELTTQIFDRHGRLLYKIYDQEKRTLVSLEDIPLHTRQATIAIEDKHFYSHQGLSLKGIIRAIQRNLTTQEIQGGSTITQQLIKNTLLTNEKTLQRKIKEVILAIHTELIFSKDQILQMYFNQVGYGGPAYGIQEAAQQYFAKNVSDLNLAESALLAGLPQSPTRYSPFGAHPELAKQRQIQVLDRMLEDEYITLQQYQDALNTPLTFAPPQTSILAPHFVMYIKDLLVSYFGEELVTHGGLQVHTTLDLDIQNLAQSILNQELDQLKNLHVNNGAVLITNPPSGEILAMIGSKDYFDIAHDGQVNLTTSLRQPGSAIKPINYALAFETGLTPSTIIHDTPITFNLPGSKPYTPNNYDGRFHGAVTLRTALASSYNVPAIKLLNRNGVIQMARLASQMGITTWDNPARYGLSLTLGSNEVKMTDMAEVYGTFANLGVHVPLNPILSIKDSSGQPLKFNLCNLPQTDTNQSTFTVQAATTNTNCQPHQVISPETAYLISDILSDNQARTPAFGSRSVLHIPDYQVAVKTGTSNDLRDNWTIGYTPELLVATWVGNNDNSPMSRIASGITGASPIWSQITSQILKNTVPTTFPTPSNIVKVPICTLTNTLTCSACPSTRLETFIQGTQPTISCTTEQINQALEKNTSSPLAQSSLDQNDNASSD</sequence>
<keyword evidence="9 21" id="KW-0378">Hydrolase</keyword>
<evidence type="ECO:0000313" key="22">
    <source>
        <dbReference type="Proteomes" id="UP000463983"/>
    </source>
</evidence>
<dbReference type="Pfam" id="PF00912">
    <property type="entry name" value="Transgly"/>
    <property type="match status" value="1"/>
</dbReference>
<evidence type="ECO:0000259" key="20">
    <source>
        <dbReference type="Pfam" id="PF00912"/>
    </source>
</evidence>
<dbReference type="Gene3D" id="3.40.710.10">
    <property type="entry name" value="DD-peptidase/beta-lactamase superfamily"/>
    <property type="match status" value="1"/>
</dbReference>
<comment type="subcellular location">
    <subcellularLocation>
        <location evidence="1">Cell membrane</location>
    </subcellularLocation>
</comment>
<dbReference type="FunFam" id="1.10.3810.10:FF:000001">
    <property type="entry name" value="Penicillin-binding protein 1A"/>
    <property type="match status" value="1"/>
</dbReference>
<evidence type="ECO:0000259" key="19">
    <source>
        <dbReference type="Pfam" id="PF00905"/>
    </source>
</evidence>
<dbReference type="PANTHER" id="PTHR32282:SF11">
    <property type="entry name" value="PENICILLIN-BINDING PROTEIN 1B"/>
    <property type="match status" value="1"/>
</dbReference>
<dbReference type="RefSeq" id="WP_161931482.1">
    <property type="nucleotide sequence ID" value="NZ_CP047901.1"/>
</dbReference>
<accession>A0A857N4W3</accession>
<feature type="region of interest" description="Disordered" evidence="17">
    <location>
        <begin position="841"/>
        <end position="861"/>
    </location>
</feature>
<keyword evidence="8 21" id="KW-0808">Transferase</keyword>
<keyword evidence="7 21" id="KW-0328">Glycosyltransferase</keyword>
<dbReference type="EMBL" id="CP047901">
    <property type="protein sequence ID" value="QHO63076.1"/>
    <property type="molecule type" value="Genomic_DNA"/>
</dbReference>
<keyword evidence="14" id="KW-0961">Cell wall biogenesis/degradation</keyword>
<feature type="transmembrane region" description="Helical" evidence="18">
    <location>
        <begin position="56"/>
        <end position="76"/>
    </location>
</feature>
<dbReference type="Proteomes" id="UP000463983">
    <property type="component" value="Chromosome"/>
</dbReference>
<feature type="transmembrane region" description="Helical" evidence="18">
    <location>
        <begin position="166"/>
        <end position="185"/>
    </location>
</feature>
<keyword evidence="12 18" id="KW-0472">Membrane</keyword>
<keyword evidence="6" id="KW-0645">Protease</keyword>
<gene>
    <name evidence="21" type="ORF">MICH65_0095</name>
</gene>
<dbReference type="SUPFAM" id="SSF56601">
    <property type="entry name" value="beta-lactamase/transpeptidase-like"/>
    <property type="match status" value="1"/>
</dbReference>
<keyword evidence="22" id="KW-1185">Reference proteome</keyword>
<comment type="catalytic activity">
    <reaction evidence="15">
        <text>Preferential cleavage: (Ac)2-L-Lys-D-Ala-|-D-Ala. Also transpeptidation of peptidyl-alanyl moieties that are N-acyl substituents of D-alanine.</text>
        <dbReference type="EC" id="3.4.16.4"/>
    </reaction>
</comment>
<dbReference type="GO" id="GO:0008658">
    <property type="term" value="F:penicillin binding"/>
    <property type="evidence" value="ECO:0007669"/>
    <property type="project" value="InterPro"/>
</dbReference>
<dbReference type="GO" id="GO:0071555">
    <property type="term" value="P:cell wall organization"/>
    <property type="evidence" value="ECO:0007669"/>
    <property type="project" value="UniProtKB-KW"/>
</dbReference>
<evidence type="ECO:0000256" key="10">
    <source>
        <dbReference type="ARBA" id="ARBA00022960"/>
    </source>
</evidence>
<evidence type="ECO:0000256" key="8">
    <source>
        <dbReference type="ARBA" id="ARBA00022679"/>
    </source>
</evidence>
<evidence type="ECO:0000256" key="3">
    <source>
        <dbReference type="ARBA" id="ARBA00007739"/>
    </source>
</evidence>
<comment type="similarity">
    <text evidence="3">In the N-terminal section; belongs to the glycosyltransferase 51 family.</text>
</comment>
<dbReference type="InterPro" id="IPR001264">
    <property type="entry name" value="Glyco_trans_51"/>
</dbReference>
<evidence type="ECO:0000256" key="7">
    <source>
        <dbReference type="ARBA" id="ARBA00022676"/>
    </source>
</evidence>
<evidence type="ECO:0000313" key="21">
    <source>
        <dbReference type="EMBL" id="QHO63076.1"/>
    </source>
</evidence>
<protein>
    <submittedName>
        <fullName evidence="21">Multimodular transpeptidase-transglycosylase</fullName>
        <ecNumber evidence="21">2.4.1.129</ecNumber>
        <ecNumber evidence="21">3.4.-.-</ecNumber>
    </submittedName>
</protein>
<dbReference type="SUPFAM" id="SSF53955">
    <property type="entry name" value="Lysozyme-like"/>
    <property type="match status" value="1"/>
</dbReference>
<dbReference type="Gene3D" id="1.10.3810.10">
    <property type="entry name" value="Biosynthetic peptidoglycan transglycosylase-like"/>
    <property type="match status" value="1"/>
</dbReference>
<evidence type="ECO:0000256" key="16">
    <source>
        <dbReference type="ARBA" id="ARBA00049902"/>
    </source>
</evidence>
<evidence type="ECO:0000256" key="17">
    <source>
        <dbReference type="SAM" id="MobiDB-lite"/>
    </source>
</evidence>
<dbReference type="InterPro" id="IPR012338">
    <property type="entry name" value="Beta-lactam/transpept-like"/>
</dbReference>
<dbReference type="GO" id="GO:0009002">
    <property type="term" value="F:serine-type D-Ala-D-Ala carboxypeptidase activity"/>
    <property type="evidence" value="ECO:0007669"/>
    <property type="project" value="UniProtKB-EC"/>
</dbReference>
<comment type="catalytic activity">
    <reaction evidence="16">
        <text>[GlcNAc-(1-&gt;4)-Mur2Ac(oyl-L-Ala-gamma-D-Glu-L-Lys-D-Ala-D-Ala)](n)-di-trans,octa-cis-undecaprenyl diphosphate + beta-D-GlcNAc-(1-&gt;4)-Mur2Ac(oyl-L-Ala-gamma-D-Glu-L-Lys-D-Ala-D-Ala)-di-trans,octa-cis-undecaprenyl diphosphate = [GlcNAc-(1-&gt;4)-Mur2Ac(oyl-L-Ala-gamma-D-Glu-L-Lys-D-Ala-D-Ala)](n+1)-di-trans,octa-cis-undecaprenyl diphosphate + di-trans,octa-cis-undecaprenyl diphosphate + H(+)</text>
        <dbReference type="Rhea" id="RHEA:23708"/>
        <dbReference type="Rhea" id="RHEA-COMP:9602"/>
        <dbReference type="Rhea" id="RHEA-COMP:9603"/>
        <dbReference type="ChEBI" id="CHEBI:15378"/>
        <dbReference type="ChEBI" id="CHEBI:58405"/>
        <dbReference type="ChEBI" id="CHEBI:60033"/>
        <dbReference type="ChEBI" id="CHEBI:78435"/>
        <dbReference type="EC" id="2.4.99.28"/>
    </reaction>
</comment>
<evidence type="ECO:0000256" key="13">
    <source>
        <dbReference type="ARBA" id="ARBA00023268"/>
    </source>
</evidence>
<evidence type="ECO:0000256" key="5">
    <source>
        <dbReference type="ARBA" id="ARBA00022645"/>
    </source>
</evidence>
<dbReference type="GO" id="GO:0030288">
    <property type="term" value="C:outer membrane-bounded periplasmic space"/>
    <property type="evidence" value="ECO:0007669"/>
    <property type="project" value="TreeGrafter"/>
</dbReference>
<dbReference type="GO" id="GO:0009252">
    <property type="term" value="P:peptidoglycan biosynthetic process"/>
    <property type="evidence" value="ECO:0007669"/>
    <property type="project" value="UniProtKB-KW"/>
</dbReference>
<keyword evidence="13" id="KW-0511">Multifunctional enzyme</keyword>
<dbReference type="GO" id="GO:0008360">
    <property type="term" value="P:regulation of cell shape"/>
    <property type="evidence" value="ECO:0007669"/>
    <property type="project" value="UniProtKB-KW"/>
</dbReference>
<dbReference type="InterPro" id="IPR023346">
    <property type="entry name" value="Lysozyme-like_dom_sf"/>
</dbReference>
<dbReference type="PANTHER" id="PTHR32282">
    <property type="entry name" value="BINDING PROTEIN TRANSPEPTIDASE, PUTATIVE-RELATED"/>
    <property type="match status" value="1"/>
</dbReference>
<evidence type="ECO:0000256" key="2">
    <source>
        <dbReference type="ARBA" id="ARBA00007090"/>
    </source>
</evidence>
<name>A0A857N4W3_9BACT</name>
<dbReference type="AlphaFoldDB" id="A0A857N4W3"/>
<dbReference type="InterPro" id="IPR036950">
    <property type="entry name" value="PBP_transglycosylase"/>
</dbReference>
<keyword evidence="4" id="KW-1003">Cell membrane</keyword>
<evidence type="ECO:0000256" key="4">
    <source>
        <dbReference type="ARBA" id="ARBA00022475"/>
    </source>
</evidence>
<keyword evidence="11" id="KW-0573">Peptidoglycan synthesis</keyword>
<keyword evidence="10" id="KW-0133">Cell shape</keyword>
<feature type="domain" description="Penicillin-binding protein transpeptidase" evidence="19">
    <location>
        <begin position="474"/>
        <end position="745"/>
    </location>
</feature>
<dbReference type="InterPro" id="IPR001460">
    <property type="entry name" value="PCN-bd_Tpept"/>
</dbReference>
<dbReference type="GO" id="GO:0005886">
    <property type="term" value="C:plasma membrane"/>
    <property type="evidence" value="ECO:0007669"/>
    <property type="project" value="UniProtKB-SubCell"/>
</dbReference>
<keyword evidence="18" id="KW-0812">Transmembrane</keyword>
<evidence type="ECO:0000256" key="12">
    <source>
        <dbReference type="ARBA" id="ARBA00023136"/>
    </source>
</evidence>
<evidence type="ECO:0000256" key="11">
    <source>
        <dbReference type="ARBA" id="ARBA00022984"/>
    </source>
</evidence>
<dbReference type="Pfam" id="PF00905">
    <property type="entry name" value="Transpeptidase"/>
    <property type="match status" value="1"/>
</dbReference>
<feature type="domain" description="Glycosyl transferase family 51" evidence="20">
    <location>
        <begin position="211"/>
        <end position="386"/>
    </location>
</feature>
<evidence type="ECO:0000256" key="15">
    <source>
        <dbReference type="ARBA" id="ARBA00034000"/>
    </source>
</evidence>
<evidence type="ECO:0000256" key="6">
    <source>
        <dbReference type="ARBA" id="ARBA00022670"/>
    </source>
</evidence>